<protein>
    <recommendedName>
        <fullName evidence="5">Iron-sulfur cluster carrier protein</fullName>
    </recommendedName>
</protein>
<dbReference type="Gene3D" id="3.40.50.300">
    <property type="entry name" value="P-loop containing nucleotide triphosphate hydrolases"/>
    <property type="match status" value="1"/>
</dbReference>
<dbReference type="PANTHER" id="PTHR42961:SF2">
    <property type="entry name" value="IRON-SULFUR PROTEIN NUBPL"/>
    <property type="match status" value="1"/>
</dbReference>
<organism evidence="4">
    <name type="scientific">Fervidicoccus fontis</name>
    <dbReference type="NCBI Taxonomy" id="683846"/>
    <lineage>
        <taxon>Archaea</taxon>
        <taxon>Thermoproteota</taxon>
        <taxon>Thermoprotei</taxon>
        <taxon>Fervidicoccales</taxon>
        <taxon>Fervidicoccaceae</taxon>
        <taxon>Fervidicoccus</taxon>
    </lineage>
</organism>
<feature type="region of interest" description="Disordered" evidence="3">
    <location>
        <begin position="1"/>
        <end position="20"/>
    </location>
</feature>
<dbReference type="GO" id="GO:0016226">
    <property type="term" value="P:iron-sulfur cluster assembly"/>
    <property type="evidence" value="ECO:0007669"/>
    <property type="project" value="InterPro"/>
</dbReference>
<reference evidence="4" key="1">
    <citation type="journal article" date="2020" name="mSystems">
        <title>Genome- and Community-Level Interaction Insights into Carbon Utilization and Element Cycling Functions of Hydrothermarchaeota in Hydrothermal Sediment.</title>
        <authorList>
            <person name="Zhou Z."/>
            <person name="Liu Y."/>
            <person name="Xu W."/>
            <person name="Pan J."/>
            <person name="Luo Z.H."/>
            <person name="Li M."/>
        </authorList>
    </citation>
    <scope>NUCLEOTIDE SEQUENCE [LARGE SCALE GENOMIC DNA]</scope>
    <source>
        <strain evidence="4">SpSt-123</strain>
    </source>
</reference>
<dbReference type="InterPro" id="IPR027417">
    <property type="entry name" value="P-loop_NTPase"/>
</dbReference>
<gene>
    <name evidence="4" type="ORF">ENO04_03425</name>
</gene>
<dbReference type="GO" id="GO:0005524">
    <property type="term" value="F:ATP binding"/>
    <property type="evidence" value="ECO:0007669"/>
    <property type="project" value="UniProtKB-KW"/>
</dbReference>
<dbReference type="InterPro" id="IPR033756">
    <property type="entry name" value="YlxH/NBP35"/>
</dbReference>
<dbReference type="EMBL" id="DSDY01000108">
    <property type="protein sequence ID" value="HDS10655.1"/>
    <property type="molecule type" value="Genomic_DNA"/>
</dbReference>
<evidence type="ECO:0000256" key="2">
    <source>
        <dbReference type="ARBA" id="ARBA00022840"/>
    </source>
</evidence>
<dbReference type="AlphaFoldDB" id="A0A7C1E409"/>
<keyword evidence="2" id="KW-0067">ATP-binding</keyword>
<evidence type="ECO:0000313" key="4">
    <source>
        <dbReference type="EMBL" id="HDS10655.1"/>
    </source>
</evidence>
<keyword evidence="1" id="KW-0547">Nucleotide-binding</keyword>
<dbReference type="SUPFAM" id="SSF52540">
    <property type="entry name" value="P-loop containing nucleoside triphosphate hydrolases"/>
    <property type="match status" value="1"/>
</dbReference>
<evidence type="ECO:0000256" key="3">
    <source>
        <dbReference type="SAM" id="MobiDB-lite"/>
    </source>
</evidence>
<dbReference type="InterPro" id="IPR044304">
    <property type="entry name" value="NUBPL-like"/>
</dbReference>
<proteinExistence type="predicted"/>
<evidence type="ECO:0000256" key="1">
    <source>
        <dbReference type="ARBA" id="ARBA00022741"/>
    </source>
</evidence>
<evidence type="ECO:0008006" key="5">
    <source>
        <dbReference type="Google" id="ProtNLM"/>
    </source>
</evidence>
<name>A0A7C1E409_9CREN</name>
<comment type="caution">
    <text evidence="4">The sequence shown here is derived from an EMBL/GenBank/DDBJ whole genome shotgun (WGS) entry which is preliminary data.</text>
</comment>
<sequence>MTSGLRLTGPPERKAGKTPSSYDEYLRKAVENASAVHNHLMVFSGKGGVGKSFLSASISYFLSRRGLRVLLYDADETGSSIPFLLGALDAEVLVSQRTGRILPPSKFSSYYFLSIEHLLPEPRVPLLWEGALRSRFLIETLSLLPLENFDVVVYDLPPGTGDELITLSQILPSKKGLVISSPGRLAERVVRKAIVFAMKFGVEVIGLIENMSYYKCPNGNIISLFGESSLDKLMRDYGIKYGSRLPFETGIREAIDKGKLIEVLEEKNELTLKLGEITDYIYSVLTQR</sequence>
<dbReference type="PANTHER" id="PTHR42961">
    <property type="entry name" value="IRON-SULFUR PROTEIN NUBPL"/>
    <property type="match status" value="1"/>
</dbReference>
<dbReference type="GO" id="GO:0051539">
    <property type="term" value="F:4 iron, 4 sulfur cluster binding"/>
    <property type="evidence" value="ECO:0007669"/>
    <property type="project" value="TreeGrafter"/>
</dbReference>
<dbReference type="Pfam" id="PF10609">
    <property type="entry name" value="ParA"/>
    <property type="match status" value="1"/>
</dbReference>
<accession>A0A7C1E409</accession>